<keyword evidence="2" id="KW-0805">Transcription regulation</keyword>
<organism evidence="7 8">
    <name type="scientific">Solirubrobacter deserti</name>
    <dbReference type="NCBI Taxonomy" id="2282478"/>
    <lineage>
        <taxon>Bacteria</taxon>
        <taxon>Bacillati</taxon>
        <taxon>Actinomycetota</taxon>
        <taxon>Thermoleophilia</taxon>
        <taxon>Solirubrobacterales</taxon>
        <taxon>Solirubrobacteraceae</taxon>
        <taxon>Solirubrobacter</taxon>
    </lineage>
</organism>
<dbReference type="InterPro" id="IPR014284">
    <property type="entry name" value="RNA_pol_sigma-70_dom"/>
</dbReference>
<dbReference type="SUPFAM" id="SSF88659">
    <property type="entry name" value="Sigma3 and sigma4 domains of RNA polymerase sigma factors"/>
    <property type="match status" value="1"/>
</dbReference>
<feature type="domain" description="RNA polymerase sigma factor 70 region 4 type 2" evidence="6">
    <location>
        <begin position="104"/>
        <end position="150"/>
    </location>
</feature>
<keyword evidence="4" id="KW-0804">Transcription</keyword>
<gene>
    <name evidence="7" type="ORF">OJ962_05185</name>
</gene>
<dbReference type="EMBL" id="JAPCID010000006">
    <property type="protein sequence ID" value="MDA0136884.1"/>
    <property type="molecule type" value="Genomic_DNA"/>
</dbReference>
<evidence type="ECO:0000259" key="5">
    <source>
        <dbReference type="Pfam" id="PF04542"/>
    </source>
</evidence>
<dbReference type="Proteomes" id="UP001147700">
    <property type="component" value="Unassembled WGS sequence"/>
</dbReference>
<sequence>MNDRDRFAELYDRHAAELLRFCFRQCGNAADAQDLLSITFLEAWRRRGDLRPETARPWLYGIATNVAHNQRRLARRHAAALDRLKAVRPPASHDQQVRELLDDLRTLPRRELDVVALCAWAGLSYEETALALEIPVGTVRSRLNRARRRLGELRATPTRPAGALHD</sequence>
<evidence type="ECO:0000256" key="3">
    <source>
        <dbReference type="ARBA" id="ARBA00023082"/>
    </source>
</evidence>
<dbReference type="InterPro" id="IPR039425">
    <property type="entry name" value="RNA_pol_sigma-70-like"/>
</dbReference>
<dbReference type="InterPro" id="IPR013325">
    <property type="entry name" value="RNA_pol_sigma_r2"/>
</dbReference>
<dbReference type="Pfam" id="PF04542">
    <property type="entry name" value="Sigma70_r2"/>
    <property type="match status" value="1"/>
</dbReference>
<evidence type="ECO:0000256" key="2">
    <source>
        <dbReference type="ARBA" id="ARBA00023015"/>
    </source>
</evidence>
<evidence type="ECO:0000256" key="1">
    <source>
        <dbReference type="ARBA" id="ARBA00010641"/>
    </source>
</evidence>
<dbReference type="PANTHER" id="PTHR43133:SF25">
    <property type="entry name" value="RNA POLYMERASE SIGMA FACTOR RFAY-RELATED"/>
    <property type="match status" value="1"/>
</dbReference>
<dbReference type="InterPro" id="IPR007627">
    <property type="entry name" value="RNA_pol_sigma70_r2"/>
</dbReference>
<protein>
    <submittedName>
        <fullName evidence="7">RNA polymerase sigma factor</fullName>
    </submittedName>
</protein>
<evidence type="ECO:0000313" key="8">
    <source>
        <dbReference type="Proteomes" id="UP001147700"/>
    </source>
</evidence>
<evidence type="ECO:0000259" key="6">
    <source>
        <dbReference type="Pfam" id="PF08281"/>
    </source>
</evidence>
<dbReference type="InterPro" id="IPR036388">
    <property type="entry name" value="WH-like_DNA-bd_sf"/>
</dbReference>
<feature type="domain" description="RNA polymerase sigma-70 region 2" evidence="5">
    <location>
        <begin position="10"/>
        <end position="76"/>
    </location>
</feature>
<dbReference type="NCBIfam" id="TIGR02937">
    <property type="entry name" value="sigma70-ECF"/>
    <property type="match status" value="1"/>
</dbReference>
<dbReference type="InterPro" id="IPR013324">
    <property type="entry name" value="RNA_pol_sigma_r3/r4-like"/>
</dbReference>
<dbReference type="PANTHER" id="PTHR43133">
    <property type="entry name" value="RNA POLYMERASE ECF-TYPE SIGMA FACTO"/>
    <property type="match status" value="1"/>
</dbReference>
<dbReference type="SUPFAM" id="SSF88946">
    <property type="entry name" value="Sigma2 domain of RNA polymerase sigma factors"/>
    <property type="match status" value="1"/>
</dbReference>
<keyword evidence="3" id="KW-0731">Sigma factor</keyword>
<accession>A0ABT4REB7</accession>
<comment type="caution">
    <text evidence="7">The sequence shown here is derived from an EMBL/GenBank/DDBJ whole genome shotgun (WGS) entry which is preliminary data.</text>
</comment>
<comment type="similarity">
    <text evidence="1">Belongs to the sigma-70 factor family. ECF subfamily.</text>
</comment>
<dbReference type="Pfam" id="PF08281">
    <property type="entry name" value="Sigma70_r4_2"/>
    <property type="match status" value="1"/>
</dbReference>
<keyword evidence="8" id="KW-1185">Reference proteome</keyword>
<dbReference type="Gene3D" id="1.10.10.10">
    <property type="entry name" value="Winged helix-like DNA-binding domain superfamily/Winged helix DNA-binding domain"/>
    <property type="match status" value="1"/>
</dbReference>
<dbReference type="RefSeq" id="WP_202953750.1">
    <property type="nucleotide sequence ID" value="NZ_JAPCID010000006.1"/>
</dbReference>
<evidence type="ECO:0000256" key="4">
    <source>
        <dbReference type="ARBA" id="ARBA00023163"/>
    </source>
</evidence>
<dbReference type="Gene3D" id="1.10.1740.10">
    <property type="match status" value="1"/>
</dbReference>
<name>A0ABT4REB7_9ACTN</name>
<proteinExistence type="inferred from homology"/>
<reference evidence="7" key="1">
    <citation type="submission" date="2022-10" db="EMBL/GenBank/DDBJ databases">
        <title>The WGS of Solirubrobacter sp. CPCC 204708.</title>
        <authorList>
            <person name="Jiang Z."/>
        </authorList>
    </citation>
    <scope>NUCLEOTIDE SEQUENCE</scope>
    <source>
        <strain evidence="7">CPCC 204708</strain>
    </source>
</reference>
<dbReference type="InterPro" id="IPR013249">
    <property type="entry name" value="RNA_pol_sigma70_r4_t2"/>
</dbReference>
<evidence type="ECO:0000313" key="7">
    <source>
        <dbReference type="EMBL" id="MDA0136884.1"/>
    </source>
</evidence>